<evidence type="ECO:0008006" key="6">
    <source>
        <dbReference type="Google" id="ProtNLM"/>
    </source>
</evidence>
<gene>
    <name evidence="4" type="ORF">LQ318_08220</name>
</gene>
<protein>
    <recommendedName>
        <fullName evidence="6">Curlin associated repeat-containing protein</fullName>
    </recommendedName>
</protein>
<keyword evidence="2 3" id="KW-0732">Signal</keyword>
<evidence type="ECO:0000256" key="1">
    <source>
        <dbReference type="ARBA" id="ARBA00009766"/>
    </source>
</evidence>
<proteinExistence type="inferred from homology"/>
<evidence type="ECO:0000313" key="5">
    <source>
        <dbReference type="Proteomes" id="UP001207337"/>
    </source>
</evidence>
<feature type="chain" id="PRO_5047451458" description="Curlin associated repeat-containing protein" evidence="3">
    <location>
        <begin position="24"/>
        <end position="186"/>
    </location>
</feature>
<reference evidence="4 5" key="1">
    <citation type="submission" date="2021-11" db="EMBL/GenBank/DDBJ databases">
        <title>Aliifidinibius sp. nov., a new bacterium isolated from saline soil.</title>
        <authorList>
            <person name="Galisteo C."/>
            <person name="De La Haba R."/>
            <person name="Sanchez-Porro C."/>
            <person name="Ventosa A."/>
        </authorList>
    </citation>
    <scope>NUCLEOTIDE SEQUENCE [LARGE SCALE GENOMIC DNA]</scope>
    <source>
        <strain evidence="4 5">KACC 190600</strain>
    </source>
</reference>
<comment type="similarity">
    <text evidence="1">Belongs to the CsgA/CsgB family.</text>
</comment>
<dbReference type="Proteomes" id="UP001207337">
    <property type="component" value="Unassembled WGS sequence"/>
</dbReference>
<organism evidence="4 5">
    <name type="scientific">Fodinibius salicampi</name>
    <dbReference type="NCBI Taxonomy" id="1920655"/>
    <lineage>
        <taxon>Bacteria</taxon>
        <taxon>Pseudomonadati</taxon>
        <taxon>Balneolota</taxon>
        <taxon>Balneolia</taxon>
        <taxon>Balneolales</taxon>
        <taxon>Balneolaceae</taxon>
        <taxon>Fodinibius</taxon>
    </lineage>
</organism>
<dbReference type="Pfam" id="PF07012">
    <property type="entry name" value="Curlin_rpt"/>
    <property type="match status" value="1"/>
</dbReference>
<feature type="signal peptide" evidence="3">
    <location>
        <begin position="1"/>
        <end position="23"/>
    </location>
</feature>
<dbReference type="InterPro" id="IPR009742">
    <property type="entry name" value="Curlin_rpt"/>
</dbReference>
<name>A0ABT3PYH8_9BACT</name>
<sequence>MKIYKLLLILITFCLFGPVSMLAQDSEAFVNQVENPGIEHNSAVKEFSFKYAFGLLDVLNESDLDFSNNNRAIINQEGSGNEAILEQYGSGNTGIINMLGNNNYAKSTQQGSSLLSIINMEGNNNALEFLQQGQNRGALFLFQGNDIKYNASQSGNTFSLTPQNSTTPAFNIRSTRRNLPIIIRNN</sequence>
<accession>A0ABT3PYH8</accession>
<dbReference type="EMBL" id="JAJNDC010000002">
    <property type="protein sequence ID" value="MCW9712888.1"/>
    <property type="molecule type" value="Genomic_DNA"/>
</dbReference>
<dbReference type="RefSeq" id="WP_265789206.1">
    <property type="nucleotide sequence ID" value="NZ_BAABRS010000002.1"/>
</dbReference>
<evidence type="ECO:0000256" key="2">
    <source>
        <dbReference type="ARBA" id="ARBA00022729"/>
    </source>
</evidence>
<evidence type="ECO:0000313" key="4">
    <source>
        <dbReference type="EMBL" id="MCW9712888.1"/>
    </source>
</evidence>
<keyword evidence="5" id="KW-1185">Reference proteome</keyword>
<comment type="caution">
    <text evidence="4">The sequence shown here is derived from an EMBL/GenBank/DDBJ whole genome shotgun (WGS) entry which is preliminary data.</text>
</comment>
<evidence type="ECO:0000256" key="3">
    <source>
        <dbReference type="SAM" id="SignalP"/>
    </source>
</evidence>